<evidence type="ECO:0000313" key="3">
    <source>
        <dbReference type="Proteomes" id="UP000624709"/>
    </source>
</evidence>
<dbReference type="Proteomes" id="UP000624709">
    <property type="component" value="Unassembled WGS sequence"/>
</dbReference>
<comment type="caution">
    <text evidence="2">The sequence shown here is derived from an EMBL/GenBank/DDBJ whole genome shotgun (WGS) entry which is preliminary data.</text>
</comment>
<evidence type="ECO:0000256" key="1">
    <source>
        <dbReference type="SAM" id="MobiDB-lite"/>
    </source>
</evidence>
<dbReference type="EMBL" id="BOMS01000023">
    <property type="protein sequence ID" value="GIE65614.1"/>
    <property type="molecule type" value="Genomic_DNA"/>
</dbReference>
<name>A0ABQ4B4M1_9ACTN</name>
<reference evidence="2 3" key="1">
    <citation type="submission" date="2021-01" db="EMBL/GenBank/DDBJ databases">
        <title>Whole genome shotgun sequence of Actinoplanes palleronii NBRC 14916.</title>
        <authorList>
            <person name="Komaki H."/>
            <person name="Tamura T."/>
        </authorList>
    </citation>
    <scope>NUCLEOTIDE SEQUENCE [LARGE SCALE GENOMIC DNA]</scope>
    <source>
        <strain evidence="2 3">NBRC 14916</strain>
    </source>
</reference>
<proteinExistence type="predicted"/>
<feature type="region of interest" description="Disordered" evidence="1">
    <location>
        <begin position="27"/>
        <end position="76"/>
    </location>
</feature>
<feature type="compositionally biased region" description="Pro residues" evidence="1">
    <location>
        <begin position="107"/>
        <end position="117"/>
    </location>
</feature>
<protein>
    <submittedName>
        <fullName evidence="2">Uncharacterized protein</fullName>
    </submittedName>
</protein>
<accession>A0ABQ4B4M1</accession>
<organism evidence="2 3">
    <name type="scientific">Actinoplanes palleronii</name>
    <dbReference type="NCBI Taxonomy" id="113570"/>
    <lineage>
        <taxon>Bacteria</taxon>
        <taxon>Bacillati</taxon>
        <taxon>Actinomycetota</taxon>
        <taxon>Actinomycetes</taxon>
        <taxon>Micromonosporales</taxon>
        <taxon>Micromonosporaceae</taxon>
        <taxon>Actinoplanes</taxon>
    </lineage>
</organism>
<evidence type="ECO:0000313" key="2">
    <source>
        <dbReference type="EMBL" id="GIE65614.1"/>
    </source>
</evidence>
<keyword evidence="3" id="KW-1185">Reference proteome</keyword>
<sequence length="117" mass="12807">MKLLPSRTAGDAALLDTLPIRRFRPIARPCPGRQAEPDMPDFTTQSKQSGVRPGDSLSGVGQPVFRVRPSERPPRVEGMICEPCREHQHGECKGGSWCDCQHRDPEPTPPVTGPPGE</sequence>
<gene>
    <name evidence="2" type="ORF">Apa02nite_017220</name>
</gene>
<feature type="region of interest" description="Disordered" evidence="1">
    <location>
        <begin position="93"/>
        <end position="117"/>
    </location>
</feature>